<organism evidence="9 10">
    <name type="scientific">Daphnia magna</name>
    <dbReference type="NCBI Taxonomy" id="35525"/>
    <lineage>
        <taxon>Eukaryota</taxon>
        <taxon>Metazoa</taxon>
        <taxon>Ecdysozoa</taxon>
        <taxon>Arthropoda</taxon>
        <taxon>Crustacea</taxon>
        <taxon>Branchiopoda</taxon>
        <taxon>Diplostraca</taxon>
        <taxon>Cladocera</taxon>
        <taxon>Anomopoda</taxon>
        <taxon>Daphniidae</taxon>
        <taxon>Daphnia</taxon>
    </lineage>
</organism>
<dbReference type="GO" id="GO:0016323">
    <property type="term" value="C:basolateral plasma membrane"/>
    <property type="evidence" value="ECO:0007669"/>
    <property type="project" value="TreeGrafter"/>
</dbReference>
<sequence>MPGLFEFWNRKKRRDSTLSSQTMLSCSGTDPSLTRAAFAEFIGTFVLVAIGNGSVAQSQLTNGEKGNYFTINWGWALGCSLGILISAKTSGGHINPAVTMALAVAKEFPWKRLPAYWCAQYLGALAASSTVLGVYYEAIMNGKVNGEFKIQKDSSDPGSAAIFANYPAPYSSASTGLMEEILSTVVFMLVIRVVTDRQSKVPSFLQPLYIGFTLLAIGVSYGSNGGYALNPARDLAPRVVTLFAGWGSHVFSFRGYNWFWIYLLGPHVGAILGIGIFNLFLKSDGTMDDTRSESPCIDLENGYGKELDVIWRLNENRDIEPDMNKLDKENPPRYSVAYASSRPQLGRGLSCPVVTSNR</sequence>
<dbReference type="InterPro" id="IPR022357">
    <property type="entry name" value="MIP_CS"/>
</dbReference>
<dbReference type="PRINTS" id="PR00783">
    <property type="entry name" value="MINTRINSICP"/>
</dbReference>
<dbReference type="Pfam" id="PF00230">
    <property type="entry name" value="MIP"/>
    <property type="match status" value="1"/>
</dbReference>
<dbReference type="GO" id="GO:0015250">
    <property type="term" value="F:water channel activity"/>
    <property type="evidence" value="ECO:0007669"/>
    <property type="project" value="TreeGrafter"/>
</dbReference>
<reference evidence="9 10" key="1">
    <citation type="submission" date="2016-03" db="EMBL/GenBank/DDBJ databases">
        <title>EvidentialGene: Evidence-directed Construction of Genes on Genomes.</title>
        <authorList>
            <person name="Gilbert D.G."/>
            <person name="Choi J.-H."/>
            <person name="Mockaitis K."/>
            <person name="Colbourne J."/>
            <person name="Pfrender M."/>
        </authorList>
    </citation>
    <scope>NUCLEOTIDE SEQUENCE [LARGE SCALE GENOMIC DNA]</scope>
    <source>
        <strain evidence="9 10">Xinb3</strain>
        <tissue evidence="9">Complete organism</tissue>
    </source>
</reference>
<dbReference type="GO" id="GO:0015254">
    <property type="term" value="F:glycerol channel activity"/>
    <property type="evidence" value="ECO:0007669"/>
    <property type="project" value="TreeGrafter"/>
</dbReference>
<gene>
    <name evidence="9" type="ORF">APZ42_033739</name>
</gene>
<name>A0A0P5HX55_9CRUS</name>
<comment type="subcellular location">
    <subcellularLocation>
        <location evidence="1">Membrane</location>
        <topology evidence="1">Multi-pass membrane protein</topology>
    </subcellularLocation>
</comment>
<evidence type="ECO:0000256" key="8">
    <source>
        <dbReference type="RuleBase" id="RU000477"/>
    </source>
</evidence>
<evidence type="ECO:0000313" key="9">
    <source>
        <dbReference type="EMBL" id="KZS03556.1"/>
    </source>
</evidence>
<dbReference type="Gene3D" id="1.20.1080.10">
    <property type="entry name" value="Glycerol uptake facilitator protein"/>
    <property type="match status" value="1"/>
</dbReference>
<keyword evidence="3 8" id="KW-0813">Transport</keyword>
<evidence type="ECO:0000256" key="2">
    <source>
        <dbReference type="ARBA" id="ARBA00006175"/>
    </source>
</evidence>
<dbReference type="EMBL" id="LRGB01003257">
    <property type="protein sequence ID" value="KZS03556.1"/>
    <property type="molecule type" value="Genomic_DNA"/>
</dbReference>
<dbReference type="OrthoDB" id="3222at2759"/>
<dbReference type="PANTHER" id="PTHR43829:SF9">
    <property type="entry name" value="AQUAPORIN-9"/>
    <property type="match status" value="1"/>
</dbReference>
<dbReference type="InterPro" id="IPR023271">
    <property type="entry name" value="Aquaporin-like"/>
</dbReference>
<dbReference type="InterPro" id="IPR050363">
    <property type="entry name" value="MIP/Aquaporin"/>
</dbReference>
<protein>
    <submittedName>
        <fullName evidence="9">Aquaporin-2</fullName>
    </submittedName>
</protein>
<keyword evidence="10" id="KW-1185">Reference proteome</keyword>
<dbReference type="PROSITE" id="PS00221">
    <property type="entry name" value="MIP"/>
    <property type="match status" value="1"/>
</dbReference>
<keyword evidence="5" id="KW-1133">Transmembrane helix</keyword>
<dbReference type="CDD" id="cd00333">
    <property type="entry name" value="MIP"/>
    <property type="match status" value="1"/>
</dbReference>
<proteinExistence type="inferred from homology"/>
<comment type="function">
    <text evidence="7">Aquaglyceroporin that may modulate the water content and osmolytes during anhydrobiosis.</text>
</comment>
<dbReference type="STRING" id="35525.A0A0P5HX55"/>
<dbReference type="NCBIfam" id="TIGR00861">
    <property type="entry name" value="MIP"/>
    <property type="match status" value="1"/>
</dbReference>
<comment type="similarity">
    <text evidence="2 8">Belongs to the MIP/aquaporin (TC 1.A.8) family.</text>
</comment>
<dbReference type="InterPro" id="IPR000425">
    <property type="entry name" value="MIP"/>
</dbReference>
<evidence type="ECO:0000256" key="3">
    <source>
        <dbReference type="ARBA" id="ARBA00022448"/>
    </source>
</evidence>
<dbReference type="PANTHER" id="PTHR43829">
    <property type="entry name" value="AQUAPORIN OR AQUAGLYCEROPORIN RELATED"/>
    <property type="match status" value="1"/>
</dbReference>
<dbReference type="SUPFAM" id="SSF81338">
    <property type="entry name" value="Aquaporin-like"/>
    <property type="match status" value="1"/>
</dbReference>
<evidence type="ECO:0000256" key="5">
    <source>
        <dbReference type="ARBA" id="ARBA00022989"/>
    </source>
</evidence>
<dbReference type="Proteomes" id="UP000076858">
    <property type="component" value="Unassembled WGS sequence"/>
</dbReference>
<comment type="caution">
    <text evidence="9">The sequence shown here is derived from an EMBL/GenBank/DDBJ whole genome shotgun (WGS) entry which is preliminary data.</text>
</comment>
<evidence type="ECO:0000256" key="4">
    <source>
        <dbReference type="ARBA" id="ARBA00022692"/>
    </source>
</evidence>
<evidence type="ECO:0000256" key="1">
    <source>
        <dbReference type="ARBA" id="ARBA00004141"/>
    </source>
</evidence>
<evidence type="ECO:0000256" key="6">
    <source>
        <dbReference type="ARBA" id="ARBA00023136"/>
    </source>
</evidence>
<dbReference type="AlphaFoldDB" id="A0A0P5HX55"/>
<evidence type="ECO:0000256" key="7">
    <source>
        <dbReference type="ARBA" id="ARBA00045280"/>
    </source>
</evidence>
<keyword evidence="4 8" id="KW-0812">Transmembrane</keyword>
<keyword evidence="6" id="KW-0472">Membrane</keyword>
<evidence type="ECO:0000313" key="10">
    <source>
        <dbReference type="Proteomes" id="UP000076858"/>
    </source>
</evidence>
<accession>A0A0P5HX55</accession>